<dbReference type="AlphaFoldDB" id="R7W0M9"/>
<name>R7W0M9_AEGTA</name>
<protein>
    <submittedName>
        <fullName evidence="2">Uncharacterized protein</fullName>
    </submittedName>
</protein>
<accession>R7W0M9</accession>
<dbReference type="PANTHER" id="PTHR47482">
    <property type="entry name" value="OS11G0632001 PROTEIN"/>
    <property type="match status" value="1"/>
</dbReference>
<evidence type="ECO:0000256" key="1">
    <source>
        <dbReference type="SAM" id="MobiDB-lite"/>
    </source>
</evidence>
<reference evidence="2" key="1">
    <citation type="submission" date="2015-06" db="UniProtKB">
        <authorList>
            <consortium name="EnsemblPlants"/>
        </authorList>
    </citation>
    <scope>IDENTIFICATION</scope>
</reference>
<feature type="compositionally biased region" description="Polar residues" evidence="1">
    <location>
        <begin position="456"/>
        <end position="470"/>
    </location>
</feature>
<organism evidence="2">
    <name type="scientific">Aegilops tauschii</name>
    <name type="common">Tausch's goatgrass</name>
    <name type="synonym">Aegilops squarrosa</name>
    <dbReference type="NCBI Taxonomy" id="37682"/>
    <lineage>
        <taxon>Eukaryota</taxon>
        <taxon>Viridiplantae</taxon>
        <taxon>Streptophyta</taxon>
        <taxon>Embryophyta</taxon>
        <taxon>Tracheophyta</taxon>
        <taxon>Spermatophyta</taxon>
        <taxon>Magnoliopsida</taxon>
        <taxon>Liliopsida</taxon>
        <taxon>Poales</taxon>
        <taxon>Poaceae</taxon>
        <taxon>BOP clade</taxon>
        <taxon>Pooideae</taxon>
        <taxon>Triticodae</taxon>
        <taxon>Triticeae</taxon>
        <taxon>Triticinae</taxon>
        <taxon>Aegilops</taxon>
    </lineage>
</organism>
<dbReference type="ExpressionAtlas" id="R7W0M9">
    <property type="expression patterns" value="baseline"/>
</dbReference>
<feature type="region of interest" description="Disordered" evidence="1">
    <location>
        <begin position="450"/>
        <end position="470"/>
    </location>
</feature>
<proteinExistence type="predicted"/>
<dbReference type="EnsemblPlants" id="EMT02718">
    <property type="protein sequence ID" value="EMT02718"/>
    <property type="gene ID" value="F775_24673"/>
</dbReference>
<dbReference type="PANTHER" id="PTHR47482:SF5">
    <property type="entry name" value="FAR1 DOMAIN-CONTAINING PROTEIN"/>
    <property type="match status" value="1"/>
</dbReference>
<sequence>MDMKIATIGNEEVDFLSDPMDRFPLLDLAGEDLVLAHGRSQAVVCEPAESNIGEAGDAVLAVENDLNSTCQGIALSAPASEQSTGKDDPQAPAWARRIRVERSALELTIRSYAEKKTETVIVPAMGGSFDTLGEAYDYYNLYSWEGIPKKGNKRTCRCRCPAMIRLLRSSDNGCVGKVYNIIGSFFGSMTNIPFTKRALRELGAKDSGLYYRVQPDVFAELGAKDSELSLTAADSQLSTGKDDPQAPGWTKRVRIGQAPIEHAPCAGRVCALEKTLSGYAENKTDTIVVSVVGYNFDSLGEAYDFYNLYPWEIGFGIRYGKSRLNVERTKCMQEIVRGFSSDLIHSECRIVRIGRAPIERASCPGRVCALEKTLRGYAQKKIDTAVVSTVGSSFDSSGEAYDYYNLYSWEVGFGIRYGKSRLNVERTKWLTKKRNQFMGGLMALSTGGEKIEEEPQVQSGTNGTLRQSHF</sequence>
<evidence type="ECO:0000313" key="2">
    <source>
        <dbReference type="EnsemblPlants" id="EMT02718"/>
    </source>
</evidence>